<comment type="similarity">
    <text evidence="2 8">Belongs to the glycosyl hydrolase 17 family.</text>
</comment>
<dbReference type="InterPro" id="IPR017853">
    <property type="entry name" value="GH"/>
</dbReference>
<feature type="signal peptide" evidence="9">
    <location>
        <begin position="1"/>
        <end position="20"/>
    </location>
</feature>
<evidence type="ECO:0000256" key="7">
    <source>
        <dbReference type="ARBA" id="ARBA00033417"/>
    </source>
</evidence>
<evidence type="ECO:0000256" key="5">
    <source>
        <dbReference type="ARBA" id="ARBA00023295"/>
    </source>
</evidence>
<reference evidence="10" key="2">
    <citation type="journal article" date="2023" name="Int. J. Mol. Sci.">
        <title>De Novo Assembly and Annotation of 11 Diverse Shrub Willow (Salix) Genomes Reveals Novel Gene Organization in Sex-Linked Regions.</title>
        <authorList>
            <person name="Hyden B."/>
            <person name="Feng K."/>
            <person name="Yates T.B."/>
            <person name="Jawdy S."/>
            <person name="Cereghino C."/>
            <person name="Smart L.B."/>
            <person name="Muchero W."/>
        </authorList>
    </citation>
    <scope>NUCLEOTIDE SEQUENCE</scope>
    <source>
        <tissue evidence="10">Shoot tip</tissue>
    </source>
</reference>
<feature type="chain" id="PRO_5047323622" description="glucan endo-1,3-beta-D-glucosidase" evidence="9">
    <location>
        <begin position="21"/>
        <end position="206"/>
    </location>
</feature>
<comment type="caution">
    <text evidence="10">The sequence shown here is derived from an EMBL/GenBank/DDBJ whole genome shotgun (WGS) entry which is preliminary data.</text>
</comment>
<evidence type="ECO:0000256" key="4">
    <source>
        <dbReference type="ARBA" id="ARBA00022801"/>
    </source>
</evidence>
<dbReference type="Gene3D" id="3.20.20.80">
    <property type="entry name" value="Glycosidases"/>
    <property type="match status" value="2"/>
</dbReference>
<keyword evidence="9" id="KW-0732">Signal</keyword>
<keyword evidence="11" id="KW-1185">Reference proteome</keyword>
<dbReference type="InterPro" id="IPR044965">
    <property type="entry name" value="Glyco_hydro_17_plant"/>
</dbReference>
<dbReference type="SUPFAM" id="SSF51445">
    <property type="entry name" value="(Trans)glycosidases"/>
    <property type="match status" value="1"/>
</dbReference>
<evidence type="ECO:0000256" key="1">
    <source>
        <dbReference type="ARBA" id="ARBA00000382"/>
    </source>
</evidence>
<dbReference type="InterPro" id="IPR000490">
    <property type="entry name" value="Glyco_hydro_17"/>
</dbReference>
<proteinExistence type="inferred from homology"/>
<dbReference type="Proteomes" id="UP001141253">
    <property type="component" value="Chromosome 10"/>
</dbReference>
<name>A0ABQ8ZXW5_9ROSI</name>
<evidence type="ECO:0000256" key="8">
    <source>
        <dbReference type="RuleBase" id="RU004335"/>
    </source>
</evidence>
<dbReference type="Pfam" id="PF00332">
    <property type="entry name" value="Glyco_hydro_17"/>
    <property type="match status" value="2"/>
</dbReference>
<dbReference type="EC" id="3.2.1.39" evidence="3"/>
<evidence type="ECO:0000313" key="11">
    <source>
        <dbReference type="Proteomes" id="UP001141253"/>
    </source>
</evidence>
<evidence type="ECO:0000256" key="9">
    <source>
        <dbReference type="SAM" id="SignalP"/>
    </source>
</evidence>
<comment type="catalytic activity">
    <reaction evidence="1">
        <text>Hydrolysis of (1-&gt;3)-beta-D-glucosidic linkages in (1-&gt;3)-beta-D-glucans.</text>
        <dbReference type="EC" id="3.2.1.39"/>
    </reaction>
</comment>
<keyword evidence="4" id="KW-0378">Hydrolase</keyword>
<reference evidence="10" key="1">
    <citation type="submission" date="2022-10" db="EMBL/GenBank/DDBJ databases">
        <authorList>
            <person name="Hyden B.L."/>
            <person name="Feng K."/>
            <person name="Yates T."/>
            <person name="Jawdy S."/>
            <person name="Smart L.B."/>
            <person name="Muchero W."/>
        </authorList>
    </citation>
    <scope>NUCLEOTIDE SEQUENCE</scope>
    <source>
        <tissue evidence="10">Shoot tip</tissue>
    </source>
</reference>
<organism evidence="10 11">
    <name type="scientific">Salix suchowensis</name>
    <dbReference type="NCBI Taxonomy" id="1278906"/>
    <lineage>
        <taxon>Eukaryota</taxon>
        <taxon>Viridiplantae</taxon>
        <taxon>Streptophyta</taxon>
        <taxon>Embryophyta</taxon>
        <taxon>Tracheophyta</taxon>
        <taxon>Spermatophyta</taxon>
        <taxon>Magnoliopsida</taxon>
        <taxon>eudicotyledons</taxon>
        <taxon>Gunneridae</taxon>
        <taxon>Pentapetalae</taxon>
        <taxon>rosids</taxon>
        <taxon>fabids</taxon>
        <taxon>Malpighiales</taxon>
        <taxon>Salicaceae</taxon>
        <taxon>Saliceae</taxon>
        <taxon>Salix</taxon>
    </lineage>
</organism>
<sequence length="206" mass="22760">MAMWIMVLTVPAIHISMVYDANINGANLIVTTGVLDEAIAHVASSEEATDKWFRDDVLTCVLKGVRFRYICVGNEAVPGVVQSLVLQAIVNLYNAVRKANIDYIQVTTAVRGKVLESSYPPSNCRFAHGVDKITNKSRKLVFIDGNIGYYNLFDAMVDAFVAAMVRAVQKEDVRLVVARTGWPTAGVIAKLHFILCKKTSEHGGWW</sequence>
<evidence type="ECO:0000256" key="6">
    <source>
        <dbReference type="ARBA" id="ARBA00033335"/>
    </source>
</evidence>
<accession>A0ABQ8ZXW5</accession>
<gene>
    <name evidence="10" type="ORF">OIU77_014499</name>
</gene>
<dbReference type="PANTHER" id="PTHR32227">
    <property type="entry name" value="GLUCAN ENDO-1,3-BETA-GLUCOSIDASE BG1-RELATED-RELATED"/>
    <property type="match status" value="1"/>
</dbReference>
<protein>
    <recommendedName>
        <fullName evidence="3">glucan endo-1,3-beta-D-glucosidase</fullName>
        <ecNumber evidence="3">3.2.1.39</ecNumber>
    </recommendedName>
    <alternativeName>
        <fullName evidence="6">(1-&gt;3)-beta-glucan endohydrolase</fullName>
    </alternativeName>
    <alternativeName>
        <fullName evidence="7">Beta-1,3-endoglucanase</fullName>
    </alternativeName>
</protein>
<evidence type="ECO:0000313" key="10">
    <source>
        <dbReference type="EMBL" id="KAJ6312985.1"/>
    </source>
</evidence>
<keyword evidence="5" id="KW-0326">Glycosidase</keyword>
<evidence type="ECO:0000256" key="2">
    <source>
        <dbReference type="ARBA" id="ARBA00008773"/>
    </source>
</evidence>
<dbReference type="EMBL" id="JAPFFI010000024">
    <property type="protein sequence ID" value="KAJ6312985.1"/>
    <property type="molecule type" value="Genomic_DNA"/>
</dbReference>
<evidence type="ECO:0000256" key="3">
    <source>
        <dbReference type="ARBA" id="ARBA00012780"/>
    </source>
</evidence>